<name>N1PQS0_DOTSN</name>
<evidence type="ECO:0000256" key="2">
    <source>
        <dbReference type="SAM" id="Phobius"/>
    </source>
</evidence>
<keyword evidence="2" id="KW-0472">Membrane</keyword>
<keyword evidence="2" id="KW-1133">Transmembrane helix</keyword>
<reference evidence="5" key="1">
    <citation type="journal article" date="2012" name="PLoS Genet.">
        <title>The genomes of the fungal plant pathogens Cladosporium fulvum and Dothistroma septosporum reveal adaptation to different hosts and lifestyles but also signatures of common ancestry.</title>
        <authorList>
            <person name="de Wit P.J.G.M."/>
            <person name="van der Burgt A."/>
            <person name="Oekmen B."/>
            <person name="Stergiopoulos I."/>
            <person name="Abd-Elsalam K.A."/>
            <person name="Aerts A.L."/>
            <person name="Bahkali A.H."/>
            <person name="Beenen H.G."/>
            <person name="Chettri P."/>
            <person name="Cox M.P."/>
            <person name="Datema E."/>
            <person name="de Vries R.P."/>
            <person name="Dhillon B."/>
            <person name="Ganley A.R."/>
            <person name="Griffiths S.A."/>
            <person name="Guo Y."/>
            <person name="Hamelin R.C."/>
            <person name="Henrissat B."/>
            <person name="Kabir M.S."/>
            <person name="Jashni M.K."/>
            <person name="Kema G."/>
            <person name="Klaubauf S."/>
            <person name="Lapidus A."/>
            <person name="Levasseur A."/>
            <person name="Lindquist E."/>
            <person name="Mehrabi R."/>
            <person name="Ohm R.A."/>
            <person name="Owen T.J."/>
            <person name="Salamov A."/>
            <person name="Schwelm A."/>
            <person name="Schijlen E."/>
            <person name="Sun H."/>
            <person name="van den Burg H.A."/>
            <person name="van Ham R.C.H.J."/>
            <person name="Zhang S."/>
            <person name="Goodwin S.B."/>
            <person name="Grigoriev I.V."/>
            <person name="Collemare J."/>
            <person name="Bradshaw R.E."/>
        </authorList>
    </citation>
    <scope>NUCLEOTIDE SEQUENCE [LARGE SCALE GENOMIC DNA]</scope>
    <source>
        <strain evidence="5">NZE10 / CBS 128990</strain>
    </source>
</reference>
<feature type="compositionally biased region" description="Basic and acidic residues" evidence="1">
    <location>
        <begin position="301"/>
        <end position="310"/>
    </location>
</feature>
<evidence type="ECO:0000256" key="1">
    <source>
        <dbReference type="SAM" id="MobiDB-lite"/>
    </source>
</evidence>
<feature type="region of interest" description="Disordered" evidence="1">
    <location>
        <begin position="182"/>
        <end position="201"/>
    </location>
</feature>
<protein>
    <submittedName>
        <fullName evidence="4">Uncharacterized protein</fullName>
    </submittedName>
</protein>
<dbReference type="OrthoDB" id="3553147at2759"/>
<evidence type="ECO:0000256" key="3">
    <source>
        <dbReference type="SAM" id="SignalP"/>
    </source>
</evidence>
<feature type="region of interest" description="Disordered" evidence="1">
    <location>
        <begin position="129"/>
        <end position="149"/>
    </location>
</feature>
<reference evidence="4 5" key="2">
    <citation type="journal article" date="2012" name="PLoS Pathog.">
        <title>Diverse lifestyles and strategies of plant pathogenesis encoded in the genomes of eighteen Dothideomycetes fungi.</title>
        <authorList>
            <person name="Ohm R.A."/>
            <person name="Feau N."/>
            <person name="Henrissat B."/>
            <person name="Schoch C.L."/>
            <person name="Horwitz B.A."/>
            <person name="Barry K.W."/>
            <person name="Condon B.J."/>
            <person name="Copeland A.C."/>
            <person name="Dhillon B."/>
            <person name="Glaser F."/>
            <person name="Hesse C.N."/>
            <person name="Kosti I."/>
            <person name="LaButti K."/>
            <person name="Lindquist E.A."/>
            <person name="Lucas S."/>
            <person name="Salamov A.A."/>
            <person name="Bradshaw R.E."/>
            <person name="Ciuffetti L."/>
            <person name="Hamelin R.C."/>
            <person name="Kema G.H.J."/>
            <person name="Lawrence C."/>
            <person name="Scott J.A."/>
            <person name="Spatafora J.W."/>
            <person name="Turgeon B.G."/>
            <person name="de Wit P.J.G.M."/>
            <person name="Zhong S."/>
            <person name="Goodwin S.B."/>
            <person name="Grigoriev I.V."/>
        </authorList>
    </citation>
    <scope>NUCLEOTIDE SEQUENCE [LARGE SCALE GENOMIC DNA]</scope>
    <source>
        <strain evidence="5">NZE10 / CBS 128990</strain>
    </source>
</reference>
<feature type="region of interest" description="Disordered" evidence="1">
    <location>
        <begin position="213"/>
        <end position="405"/>
    </location>
</feature>
<dbReference type="HOGENOM" id="CLU_030055_0_0_1"/>
<evidence type="ECO:0000313" key="4">
    <source>
        <dbReference type="EMBL" id="EME45796.1"/>
    </source>
</evidence>
<feature type="signal peptide" evidence="3">
    <location>
        <begin position="1"/>
        <end position="25"/>
    </location>
</feature>
<dbReference type="EMBL" id="KB446538">
    <property type="protein sequence ID" value="EME45796.1"/>
    <property type="molecule type" value="Genomic_DNA"/>
</dbReference>
<feature type="compositionally biased region" description="Polar residues" evidence="1">
    <location>
        <begin position="129"/>
        <end position="139"/>
    </location>
</feature>
<gene>
    <name evidence="4" type="ORF">DOTSEDRAFT_23776</name>
</gene>
<feature type="compositionally biased region" description="Polar residues" evidence="1">
    <location>
        <begin position="183"/>
        <end position="192"/>
    </location>
</feature>
<feature type="compositionally biased region" description="Basic and acidic residues" evidence="1">
    <location>
        <begin position="509"/>
        <end position="539"/>
    </location>
</feature>
<dbReference type="AlphaFoldDB" id="N1PQS0"/>
<accession>N1PQS0</accession>
<dbReference type="OMA" id="EDMYKHV"/>
<feature type="chain" id="PRO_5004109529" evidence="3">
    <location>
        <begin position="26"/>
        <end position="539"/>
    </location>
</feature>
<sequence>MGRGGARYLSYTALVLLSAVSTVSAGLWDVSIDLSPAPSPEDGPPFSFYATRDRSLLPYQIVGVVGAYIACVLILGSLLLTVGRRARKRAQDMANRPIELVNTTNKNFEIQSPEEGMSGWLRKVKSRTGSMRSGRSNIGSPGGASVLSFDTHTQVVEQDRRRNDEDMARLYGAVYGDEDRKNVSFTEMQSTMPPRYDRGQLPPLAMERHDLQRVQTSDSYPQSPMSPMTPKSPPFKAIYPPEVEEQRRTDYPTTPRSPVGLPKSPRDGRTASFGSTRNPNLPSPQKVKKGIKNLRITRPLGYDKDNEDGARTPLSPRAFETDDVAPAPPTGWTNDSQHPPTTPGTGRSIPYPEDRDVVRDLPQAYPQRGSYYQYDNPAQALTDAASQRPDPTGTIPQNKRGNVPAASIGKPLALREFASQQRLAHTEQAFPSSPIGSWNNGGLKSPTPYSPGLQSPHIRENVIEFKKHHLGVPPMTGQLTGAPTPYSPYMPREIVTPVFSPLTTRHERKQREKERKAMRGAATDRDQVADEKDLWSSGY</sequence>
<feature type="transmembrane region" description="Helical" evidence="2">
    <location>
        <begin position="57"/>
        <end position="80"/>
    </location>
</feature>
<feature type="compositionally biased region" description="Polar residues" evidence="1">
    <location>
        <begin position="331"/>
        <end position="345"/>
    </location>
</feature>
<feature type="compositionally biased region" description="Polar residues" evidence="1">
    <location>
        <begin position="423"/>
        <end position="442"/>
    </location>
</feature>
<keyword evidence="2" id="KW-0812">Transmembrane</keyword>
<proteinExistence type="predicted"/>
<dbReference type="eggNOG" id="ENOG502SIUZ">
    <property type="taxonomic scope" value="Eukaryota"/>
</dbReference>
<keyword evidence="5" id="KW-1185">Reference proteome</keyword>
<keyword evidence="3" id="KW-0732">Signal</keyword>
<organism evidence="4 5">
    <name type="scientific">Dothistroma septosporum (strain NZE10 / CBS 128990)</name>
    <name type="common">Red band needle blight fungus</name>
    <name type="synonym">Mycosphaerella pini</name>
    <dbReference type="NCBI Taxonomy" id="675120"/>
    <lineage>
        <taxon>Eukaryota</taxon>
        <taxon>Fungi</taxon>
        <taxon>Dikarya</taxon>
        <taxon>Ascomycota</taxon>
        <taxon>Pezizomycotina</taxon>
        <taxon>Dothideomycetes</taxon>
        <taxon>Dothideomycetidae</taxon>
        <taxon>Mycosphaerellales</taxon>
        <taxon>Mycosphaerellaceae</taxon>
        <taxon>Dothistroma</taxon>
    </lineage>
</organism>
<feature type="region of interest" description="Disordered" evidence="1">
    <location>
        <begin position="423"/>
        <end position="455"/>
    </location>
</feature>
<dbReference type="Proteomes" id="UP000016933">
    <property type="component" value="Unassembled WGS sequence"/>
</dbReference>
<feature type="region of interest" description="Disordered" evidence="1">
    <location>
        <begin position="497"/>
        <end position="539"/>
    </location>
</feature>
<evidence type="ECO:0000313" key="5">
    <source>
        <dbReference type="Proteomes" id="UP000016933"/>
    </source>
</evidence>